<gene>
    <name evidence="1" type="ORF">RAK27_05170</name>
</gene>
<sequence length="212" mass="23499">MLNKMLSMIPDAFAKTKETNFGKLFIILSEQVNGVTQTVEKIENWRSIDEAKGIVLDKIGSDLEQYRGMADDEIYRLLIKSRIIRAQSSGTFDDIIKAICATVNCTPDQISVISAKESRDINLNNEPLAIVIEKTPLNSLNAIGMNVGTFTKIIEHSVMAGVRVISINLEGTFEFSETYDDYDELKGFANEEGSIGGFFGDTYLDKGIDLPI</sequence>
<evidence type="ECO:0000313" key="1">
    <source>
        <dbReference type="EMBL" id="MDZ5758043.1"/>
    </source>
</evidence>
<evidence type="ECO:0008006" key="3">
    <source>
        <dbReference type="Google" id="ProtNLM"/>
    </source>
</evidence>
<dbReference type="Proteomes" id="UP001290462">
    <property type="component" value="Unassembled WGS sequence"/>
</dbReference>
<dbReference type="AlphaFoldDB" id="A0AAW9JRA2"/>
<reference evidence="1" key="1">
    <citation type="submission" date="2023-08" db="EMBL/GenBank/DDBJ databases">
        <title>Genomic characterization of piscicolin 126 produced by Carnobacterium maltaromaticum CM22 strain isolated from salmon (Salmo salar).</title>
        <authorList>
            <person name="Gonzalez-Gragera E."/>
            <person name="Garcia-Lopez J.D."/>
            <person name="Teso-Perez C."/>
            <person name="Gimenez-Hernandez I."/>
            <person name="Peralta-Sanchez J.M."/>
            <person name="Valdivia E."/>
            <person name="Montalban-Lopez M."/>
            <person name="Martin-Platero A.M."/>
            <person name="Banos A."/>
            <person name="Martinez-Bueno M."/>
        </authorList>
    </citation>
    <scope>NUCLEOTIDE SEQUENCE</scope>
    <source>
        <strain evidence="1">CM22</strain>
    </source>
</reference>
<evidence type="ECO:0000313" key="2">
    <source>
        <dbReference type="Proteomes" id="UP001290462"/>
    </source>
</evidence>
<proteinExistence type="predicted"/>
<comment type="caution">
    <text evidence="1">The sequence shown here is derived from an EMBL/GenBank/DDBJ whole genome shotgun (WGS) entry which is preliminary data.</text>
</comment>
<name>A0AAW9JRA2_CARML</name>
<protein>
    <recommendedName>
        <fullName evidence="3">DUF2612 domain-containing protein</fullName>
    </recommendedName>
</protein>
<dbReference type="EMBL" id="JAVBVO010000003">
    <property type="protein sequence ID" value="MDZ5758043.1"/>
    <property type="molecule type" value="Genomic_DNA"/>
</dbReference>
<accession>A0AAW9JRA2</accession>
<organism evidence="1 2">
    <name type="scientific">Carnobacterium maltaromaticum</name>
    <name type="common">Carnobacterium piscicola</name>
    <dbReference type="NCBI Taxonomy" id="2751"/>
    <lineage>
        <taxon>Bacteria</taxon>
        <taxon>Bacillati</taxon>
        <taxon>Bacillota</taxon>
        <taxon>Bacilli</taxon>
        <taxon>Lactobacillales</taxon>
        <taxon>Carnobacteriaceae</taxon>
        <taxon>Carnobacterium</taxon>
    </lineage>
</organism>
<dbReference type="RefSeq" id="WP_322808623.1">
    <property type="nucleotide sequence ID" value="NZ_JAVBVO010000003.1"/>
</dbReference>